<organism evidence="2 3">
    <name type="scientific">Temnothorax longispinosus</name>
    <dbReference type="NCBI Taxonomy" id="300112"/>
    <lineage>
        <taxon>Eukaryota</taxon>
        <taxon>Metazoa</taxon>
        <taxon>Ecdysozoa</taxon>
        <taxon>Arthropoda</taxon>
        <taxon>Hexapoda</taxon>
        <taxon>Insecta</taxon>
        <taxon>Pterygota</taxon>
        <taxon>Neoptera</taxon>
        <taxon>Endopterygota</taxon>
        <taxon>Hymenoptera</taxon>
        <taxon>Apocrita</taxon>
        <taxon>Aculeata</taxon>
        <taxon>Formicoidea</taxon>
        <taxon>Formicidae</taxon>
        <taxon>Myrmicinae</taxon>
        <taxon>Temnothorax</taxon>
    </lineage>
</organism>
<feature type="compositionally biased region" description="Polar residues" evidence="1">
    <location>
        <begin position="108"/>
        <end position="123"/>
    </location>
</feature>
<evidence type="ECO:0000256" key="1">
    <source>
        <dbReference type="SAM" id="MobiDB-lite"/>
    </source>
</evidence>
<dbReference type="EMBL" id="QBLH01001260">
    <property type="protein sequence ID" value="TGZ52472.1"/>
    <property type="molecule type" value="Genomic_DNA"/>
</dbReference>
<evidence type="ECO:0000313" key="3">
    <source>
        <dbReference type="Proteomes" id="UP000310200"/>
    </source>
</evidence>
<keyword evidence="3" id="KW-1185">Reference proteome</keyword>
<feature type="compositionally biased region" description="Basic and acidic residues" evidence="1">
    <location>
        <begin position="1"/>
        <end position="20"/>
    </location>
</feature>
<dbReference type="Proteomes" id="UP000310200">
    <property type="component" value="Unassembled WGS sequence"/>
</dbReference>
<feature type="region of interest" description="Disordered" evidence="1">
    <location>
        <begin position="449"/>
        <end position="483"/>
    </location>
</feature>
<comment type="caution">
    <text evidence="2">The sequence shown here is derived from an EMBL/GenBank/DDBJ whole genome shotgun (WGS) entry which is preliminary data.</text>
</comment>
<evidence type="ECO:0000313" key="2">
    <source>
        <dbReference type="EMBL" id="TGZ52472.1"/>
    </source>
</evidence>
<proteinExistence type="predicted"/>
<feature type="region of interest" description="Disordered" evidence="1">
    <location>
        <begin position="894"/>
        <end position="927"/>
    </location>
</feature>
<dbReference type="AlphaFoldDB" id="A0A4S2KRC8"/>
<feature type="region of interest" description="Disordered" evidence="1">
    <location>
        <begin position="1"/>
        <end position="29"/>
    </location>
</feature>
<name>A0A4S2KRC8_9HYME</name>
<feature type="compositionally biased region" description="Low complexity" evidence="1">
    <location>
        <begin position="295"/>
        <end position="307"/>
    </location>
</feature>
<sequence length="980" mass="109806">MRGLRREPEAEKYNEGRKETGGVVSTHDNNVGSKTVDEKVASTRLGNSVRLYSTLNTQERLRTSRLTMSTVRYSLSYRYRELSSVLAEKKPRRVAINGARKERREVANSASNVTTKNDQSCNEYKSRRRRKTTTTSLDSLNPSRSKPGPRKITGFPGGVSFMRVPEANLLRSAIPSRARATFRYHPLSADWKERKGKSLSFSRRYSAKYFFETPSRGGVARARGVSAVALLRDYSHHEAHRRATRHTGTINARFIAAASDRESYVTARNRHRFVSFPQRHHSTPSSIRFKESNDPSGQPSPSSSPPSDCLPRALFAVHLRRDRRMTGYAGFAAASRSPEEFTGDQERREINASARGRTVASLSVPGTSDGLFLVEPDVPSYGGFRRSWLIRGTGYLISACDWVPNLRYGVLEAKGIPDKGTVFVSPEVEGHDRRVCRMEERTIKREIFTSEKNRQNKKEEKYENKKEKNRKRGGTPYRRGKEVGRKIARKIASENGEREGKLKLSCADGSSQLIFYSSFIQYKVLNERRISIDFDTRRQRVSQSRSFASLSSASGRRPRLERPLARSDLAEKGEEKMEKNKSGGEVVAARLLSDRGEFPRTAGWQLSSRALGGGGDGVWDYACRRLTHLFGRPLVDDHLIDCNITHTRERLTSGGDLNGELKREKKNDGCFSSVPRHLPLDFGDLKRSVLGLIGLTGCSSLLERIGGRESDTLIAIKLHSYIRSLFYFFAIPREIDADLECRSPRRRTCACIAHFAFVGPVVVLIAVRVGCRWEGKDISSPFEQLESVMCCGCRRFLGCGRLGVSQIRPTSPRALFRRHRRCHCNHTRATRASPTLRMQLLVDASLGDDEVLAQRFVLEDRSHPVTVQFGTPAGRGKLAKGGGYIVDEVGDPDAREQRATNPEEIVNPTNPLTKKKQKESNTSDPLLGGSSCIRTSRLISSNSLSVIENCIRLFTGIDPRARTCAPITVPVTQSRVQTSE</sequence>
<feature type="region of interest" description="Disordered" evidence="1">
    <location>
        <begin position="97"/>
        <end position="152"/>
    </location>
</feature>
<reference evidence="2 3" key="1">
    <citation type="journal article" date="2019" name="Philos. Trans. R. Soc. Lond., B, Biol. Sci.">
        <title>Ant behaviour and brain gene expression of defending hosts depend on the ecological success of the intruding social parasite.</title>
        <authorList>
            <person name="Kaur R."/>
            <person name="Stoldt M."/>
            <person name="Jongepier E."/>
            <person name="Feldmeyer B."/>
            <person name="Menzel F."/>
            <person name="Bornberg-Bauer E."/>
            <person name="Foitzik S."/>
        </authorList>
    </citation>
    <scope>NUCLEOTIDE SEQUENCE [LARGE SCALE GENOMIC DNA]</scope>
    <source>
        <tissue evidence="2">Whole body</tissue>
    </source>
</reference>
<gene>
    <name evidence="2" type="ORF">DBV15_08861</name>
</gene>
<accession>A0A4S2KRC8</accession>
<feature type="region of interest" description="Disordered" evidence="1">
    <location>
        <begin position="275"/>
        <end position="309"/>
    </location>
</feature>
<feature type="compositionally biased region" description="Basic and acidic residues" evidence="1">
    <location>
        <begin position="449"/>
        <end position="466"/>
    </location>
</feature>
<protein>
    <submittedName>
        <fullName evidence="2">Uncharacterized protein</fullName>
    </submittedName>
</protein>